<dbReference type="PANTHER" id="PTHR11106">
    <property type="entry name" value="GANGLIOSIDE INDUCED DIFFERENTIATION ASSOCIATED PROTEIN 2-RELATED"/>
    <property type="match status" value="1"/>
</dbReference>
<dbReference type="InterPro" id="IPR043472">
    <property type="entry name" value="Macro_dom-like"/>
</dbReference>
<evidence type="ECO:0000259" key="2">
    <source>
        <dbReference type="PROSITE" id="PS51154"/>
    </source>
</evidence>
<proteinExistence type="predicted"/>
<dbReference type="SMART" id="SM00506">
    <property type="entry name" value="A1pp"/>
    <property type="match status" value="1"/>
</dbReference>
<feature type="region of interest" description="Disordered" evidence="1">
    <location>
        <begin position="267"/>
        <end position="326"/>
    </location>
</feature>
<gene>
    <name evidence="3" type="ORF">AB1Y20_011093</name>
</gene>
<dbReference type="InterPro" id="IPR036865">
    <property type="entry name" value="CRAL-TRIO_dom_sf"/>
</dbReference>
<dbReference type="SUPFAM" id="SSF52949">
    <property type="entry name" value="Macro domain-like"/>
    <property type="match status" value="1"/>
</dbReference>
<accession>A0AB34INL2</accession>
<organism evidence="3 4">
    <name type="scientific">Prymnesium parvum</name>
    <name type="common">Toxic golden alga</name>
    <dbReference type="NCBI Taxonomy" id="97485"/>
    <lineage>
        <taxon>Eukaryota</taxon>
        <taxon>Haptista</taxon>
        <taxon>Haptophyta</taxon>
        <taxon>Prymnesiophyceae</taxon>
        <taxon>Prymnesiales</taxon>
        <taxon>Prymnesiaceae</taxon>
        <taxon>Prymnesium</taxon>
    </lineage>
</organism>
<dbReference type="Pfam" id="PF01661">
    <property type="entry name" value="Macro"/>
    <property type="match status" value="1"/>
</dbReference>
<comment type="caution">
    <text evidence="3">The sequence shown here is derived from an EMBL/GenBank/DDBJ whole genome shotgun (WGS) entry which is preliminary data.</text>
</comment>
<dbReference type="InterPro" id="IPR001251">
    <property type="entry name" value="CRAL-TRIO_dom"/>
</dbReference>
<evidence type="ECO:0000313" key="4">
    <source>
        <dbReference type="Proteomes" id="UP001515480"/>
    </source>
</evidence>
<keyword evidence="4" id="KW-1185">Reference proteome</keyword>
<dbReference type="Pfam" id="PF13716">
    <property type="entry name" value="CRAL_TRIO_2"/>
    <property type="match status" value="1"/>
</dbReference>
<name>A0AB34INL2_PRYPA</name>
<sequence length="583" mass="63602">MPQAFTSWARQPPVYTYPEVESPTEREPPFEISPTLNSKLVLTDLHAVDLEVDALVVGNNEALTDRSGETGEVFERGGPLLSRDAAAHAGTRTGESRITDGHLLLAQKVIHSIGPRYQAKYAAAAESALHWCYRSALQLCREHGCRTVALCALHSPRKGYPADAGAHCALRTLRRFLEQDSEKSFDAVLLVLPEEAELEVYRCIAPLYFPRTQAEVAASAANLPDELGDAHGELLVRERQVRVSLTPGSRSNAPVPISLDEGLDSLRSFSSVQPSPDERPRLSATSSADSCRHSSRLSFDRTPNRRASSTCESKMPPPRLSYGAGSEEGGLVAARASPYSEPKDEPPLLKVAHVIRDAFRRVVGGADEEEVMAYRFYRSLIQRAEAERTRLDALAESKVVYRSGVDVRGRPAVVMVGSRIHARCASPAARDELTLLLVRELALLGSMPFVVVFVATGMPQNSGPTFDFLRILLSALPLAVVGNLHRVHLLHPSLKMRVAFSLLGALLWGRVDFVDAISQACHAPCVSQLHASFAPGQLWLPEHVVRQDEHNAMCRGDPTPPVRAAVQSARRDSPPGVAERCSS</sequence>
<dbReference type="InterPro" id="IPR002589">
    <property type="entry name" value="Macro_dom"/>
</dbReference>
<dbReference type="Gene3D" id="3.40.525.10">
    <property type="entry name" value="CRAL-TRIO lipid binding domain"/>
    <property type="match status" value="1"/>
</dbReference>
<dbReference type="PROSITE" id="PS51154">
    <property type="entry name" value="MACRO"/>
    <property type="match status" value="1"/>
</dbReference>
<feature type="domain" description="Macro" evidence="2">
    <location>
        <begin position="27"/>
        <end position="209"/>
    </location>
</feature>
<protein>
    <recommendedName>
        <fullName evidence="2">Macro domain-containing protein</fullName>
    </recommendedName>
</protein>
<reference evidence="3 4" key="1">
    <citation type="journal article" date="2024" name="Science">
        <title>Giant polyketide synthase enzymes in the biosynthesis of giant marine polyether toxins.</title>
        <authorList>
            <person name="Fallon T.R."/>
            <person name="Shende V.V."/>
            <person name="Wierzbicki I.H."/>
            <person name="Pendleton A.L."/>
            <person name="Watervoot N.F."/>
            <person name="Auber R.P."/>
            <person name="Gonzalez D.J."/>
            <person name="Wisecaver J.H."/>
            <person name="Moore B.S."/>
        </authorList>
    </citation>
    <scope>NUCLEOTIDE SEQUENCE [LARGE SCALE GENOMIC DNA]</scope>
    <source>
        <strain evidence="3 4">12B1</strain>
    </source>
</reference>
<dbReference type="Gene3D" id="3.40.220.10">
    <property type="entry name" value="Leucine Aminopeptidase, subunit E, domain 1"/>
    <property type="match status" value="1"/>
</dbReference>
<dbReference type="Proteomes" id="UP001515480">
    <property type="component" value="Unassembled WGS sequence"/>
</dbReference>
<dbReference type="PANTHER" id="PTHR11106:SF72">
    <property type="entry name" value="GANGLIOSIDE-INDUCED DIFFERENTIATION-ASSOCIATED PROTEIN 2"/>
    <property type="match status" value="1"/>
</dbReference>
<evidence type="ECO:0000313" key="3">
    <source>
        <dbReference type="EMBL" id="KAL1503024.1"/>
    </source>
</evidence>
<dbReference type="AlphaFoldDB" id="A0AB34INL2"/>
<evidence type="ECO:0000256" key="1">
    <source>
        <dbReference type="SAM" id="MobiDB-lite"/>
    </source>
</evidence>
<dbReference type="EMBL" id="JBGBPQ010000022">
    <property type="protein sequence ID" value="KAL1503024.1"/>
    <property type="molecule type" value="Genomic_DNA"/>
</dbReference>